<dbReference type="Proteomes" id="UP000388235">
    <property type="component" value="Chromosome"/>
</dbReference>
<feature type="domain" description="FAD/NAD(P)-binding" evidence="8">
    <location>
        <begin position="4"/>
        <end position="181"/>
    </location>
</feature>
<keyword evidence="5" id="KW-0560">Oxidoreductase</keyword>
<evidence type="ECO:0000256" key="2">
    <source>
        <dbReference type="ARBA" id="ARBA00005096"/>
    </source>
</evidence>
<evidence type="ECO:0000313" key="9">
    <source>
        <dbReference type="EMBL" id="QGG80801.1"/>
    </source>
</evidence>
<evidence type="ECO:0000256" key="1">
    <source>
        <dbReference type="ARBA" id="ARBA00001929"/>
    </source>
</evidence>
<evidence type="ECO:0000313" key="10">
    <source>
        <dbReference type="Proteomes" id="UP000388235"/>
    </source>
</evidence>
<proteinExistence type="predicted"/>
<keyword evidence="6" id="KW-0408">Iron</keyword>
<keyword evidence="3" id="KW-0349">Heme</keyword>
<dbReference type="PANTHER" id="PTHR43809:SF1">
    <property type="entry name" value="NITRITE REDUCTASE (NADH) LARGE SUBUNIT"/>
    <property type="match status" value="1"/>
</dbReference>
<comment type="pathway">
    <text evidence="2">Nitrogen metabolism; nitrate reduction (assimilation).</text>
</comment>
<dbReference type="SUPFAM" id="SSF51905">
    <property type="entry name" value="FAD/NAD(P)-binding domain"/>
    <property type="match status" value="1"/>
</dbReference>
<evidence type="ECO:0000259" key="8">
    <source>
        <dbReference type="Pfam" id="PF07992"/>
    </source>
</evidence>
<name>A0A5Q2QEL5_9GAMM</name>
<evidence type="ECO:0000256" key="3">
    <source>
        <dbReference type="ARBA" id="ARBA00022617"/>
    </source>
</evidence>
<dbReference type="InterPro" id="IPR052034">
    <property type="entry name" value="NasD-like"/>
</dbReference>
<comment type="cofactor">
    <cofactor evidence="1">
        <name>siroheme</name>
        <dbReference type="ChEBI" id="CHEBI:60052"/>
    </cofactor>
</comment>
<evidence type="ECO:0000256" key="6">
    <source>
        <dbReference type="ARBA" id="ARBA00023004"/>
    </source>
</evidence>
<dbReference type="PANTHER" id="PTHR43809">
    <property type="entry name" value="NITRITE REDUCTASE (NADH) LARGE SUBUNIT"/>
    <property type="match status" value="1"/>
</dbReference>
<dbReference type="AlphaFoldDB" id="A0A5Q2QEL5"/>
<dbReference type="KEGG" id="llp:GH975_09560"/>
<dbReference type="GO" id="GO:0051536">
    <property type="term" value="F:iron-sulfur cluster binding"/>
    <property type="evidence" value="ECO:0007669"/>
    <property type="project" value="UniProtKB-KW"/>
</dbReference>
<dbReference type="GO" id="GO:0046872">
    <property type="term" value="F:metal ion binding"/>
    <property type="evidence" value="ECO:0007669"/>
    <property type="project" value="UniProtKB-KW"/>
</dbReference>
<dbReference type="GO" id="GO:0016491">
    <property type="term" value="F:oxidoreductase activity"/>
    <property type="evidence" value="ECO:0007669"/>
    <property type="project" value="UniProtKB-KW"/>
</dbReference>
<keyword evidence="7" id="KW-0411">Iron-sulfur</keyword>
<dbReference type="EMBL" id="CP045871">
    <property type="protein sequence ID" value="QGG80801.1"/>
    <property type="molecule type" value="Genomic_DNA"/>
</dbReference>
<dbReference type="InterPro" id="IPR023753">
    <property type="entry name" value="FAD/NAD-binding_dom"/>
</dbReference>
<reference evidence="9 10" key="1">
    <citation type="submission" date="2019-11" db="EMBL/GenBank/DDBJ databases">
        <authorList>
            <person name="Khan S.A."/>
            <person name="Jeon C.O."/>
            <person name="Chun B.H."/>
        </authorList>
    </citation>
    <scope>NUCLEOTIDE SEQUENCE [LARGE SCALE GENOMIC DNA]</scope>
    <source>
        <strain evidence="9 10">IMCC 1097</strain>
    </source>
</reference>
<evidence type="ECO:0000256" key="5">
    <source>
        <dbReference type="ARBA" id="ARBA00023002"/>
    </source>
</evidence>
<gene>
    <name evidence="9" type="ORF">GH975_09560</name>
</gene>
<dbReference type="Pfam" id="PF07992">
    <property type="entry name" value="Pyr_redox_2"/>
    <property type="match status" value="1"/>
</dbReference>
<evidence type="ECO:0000256" key="7">
    <source>
        <dbReference type="ARBA" id="ARBA00023014"/>
    </source>
</evidence>
<keyword evidence="10" id="KW-1185">Reference proteome</keyword>
<accession>A0A5Q2QEL5</accession>
<evidence type="ECO:0000256" key="4">
    <source>
        <dbReference type="ARBA" id="ARBA00022723"/>
    </source>
</evidence>
<sequence>MAQRILVIGNGMVGHHFVEQLIGSDAGQAGRFDIQVFGAEPTRAYDRVHLSEVFERQSSEHLLMGPASLYQGDSVSLTLAAEVGAIDRAGKRINVNGDWVDYDALVLATGSFPFVPPIPGGDVPGTFVYRTLEDLDAIQARAKTSKTGVVAGGGWLGLEAANALKALGVQVHTGKATQQVEPVGHDAAQNQWHSTVQLWPDRSAGGALSYNGGPGCGHLQKTVA</sequence>
<dbReference type="PRINTS" id="PR00368">
    <property type="entry name" value="FADPNR"/>
</dbReference>
<protein>
    <recommendedName>
        <fullName evidence="8">FAD/NAD(P)-binding domain-containing protein</fullName>
    </recommendedName>
</protein>
<dbReference type="RefSeq" id="WP_153714305.1">
    <property type="nucleotide sequence ID" value="NZ_CP045871.1"/>
</dbReference>
<organism evidence="9 10">
    <name type="scientific">Litorivicinus lipolyticus</name>
    <dbReference type="NCBI Taxonomy" id="418701"/>
    <lineage>
        <taxon>Bacteria</taxon>
        <taxon>Pseudomonadati</taxon>
        <taxon>Pseudomonadota</taxon>
        <taxon>Gammaproteobacteria</taxon>
        <taxon>Oceanospirillales</taxon>
        <taxon>Litorivicinaceae</taxon>
        <taxon>Litorivicinus</taxon>
    </lineage>
</organism>
<dbReference type="OrthoDB" id="9768666at2"/>
<keyword evidence="4" id="KW-0479">Metal-binding</keyword>
<dbReference type="InterPro" id="IPR036188">
    <property type="entry name" value="FAD/NAD-bd_sf"/>
</dbReference>
<dbReference type="Gene3D" id="3.50.50.60">
    <property type="entry name" value="FAD/NAD(P)-binding domain"/>
    <property type="match status" value="2"/>
</dbReference>